<dbReference type="SUPFAM" id="SSF158682">
    <property type="entry name" value="TerB-like"/>
    <property type="match status" value="1"/>
</dbReference>
<dbReference type="RefSeq" id="WP_394847563.1">
    <property type="nucleotide sequence ID" value="NZ_CP089982.1"/>
</dbReference>
<dbReference type="InterPro" id="IPR029024">
    <property type="entry name" value="TerB-like"/>
</dbReference>
<accession>A0ABZ2KE76</accession>
<dbReference type="EMBL" id="CP089982">
    <property type="protein sequence ID" value="WXA96948.1"/>
    <property type="molecule type" value="Genomic_DNA"/>
</dbReference>
<evidence type="ECO:0000313" key="2">
    <source>
        <dbReference type="Proteomes" id="UP001379533"/>
    </source>
</evidence>
<sequence>MFEHAESFQGGETSGNLRLGKLEVLYQELFKQVIADGLITTDERAQLDKMATSFGLDRERLQHLENTLQAAYDAEHRGSAQVAVDIDLSELTAPEPPASGSHDVPTLHERFRAHTAEGDTDRAWCVAQALAFSDAATPEERALFDAHNHATLIRPQRPLDRAAWHELLFHPEEDAAIGDIFGVVAPAVLIGRLAALRRDGQLPALNPAQKHEPAQSTVQAVRCFAWAAAIFGMASPELHVDPDHASTGELVPALPPVVRLGAAALSGRSSEELAFLAGAHLAYFREEHIVSLLVPSIAHLEEIFLAALRIGKPDLAIPDHVVPIAGAIEPLLEPAALEQLRARVRHFIEQGGRADLRRWVAAVHKTSARAGLLLATDLEAARNVLILEAHRDIDKTTRELIEFTTSSRYATLRRHLGITL</sequence>
<name>A0ABZ2KE76_9BACT</name>
<evidence type="ECO:0000313" key="1">
    <source>
        <dbReference type="EMBL" id="WXA96948.1"/>
    </source>
</evidence>
<keyword evidence="2" id="KW-1185">Reference proteome</keyword>
<reference evidence="1 2" key="1">
    <citation type="submission" date="2021-12" db="EMBL/GenBank/DDBJ databases">
        <title>Discovery of the Pendulisporaceae a myxobacterial family with distinct sporulation behavior and unique specialized metabolism.</title>
        <authorList>
            <person name="Garcia R."/>
            <person name="Popoff A."/>
            <person name="Bader C.D."/>
            <person name="Loehr J."/>
            <person name="Walesch S."/>
            <person name="Walt C."/>
            <person name="Boldt J."/>
            <person name="Bunk B."/>
            <person name="Haeckl F.J.F.P.J."/>
            <person name="Gunesch A.P."/>
            <person name="Birkelbach J."/>
            <person name="Nuebel U."/>
            <person name="Pietschmann T."/>
            <person name="Bach T."/>
            <person name="Mueller R."/>
        </authorList>
    </citation>
    <scope>NUCLEOTIDE SEQUENCE [LARGE SCALE GENOMIC DNA]</scope>
    <source>
        <strain evidence="1 2">MSr12523</strain>
    </source>
</reference>
<dbReference type="Proteomes" id="UP001379533">
    <property type="component" value="Chromosome"/>
</dbReference>
<gene>
    <name evidence="1" type="ORF">LZC95_08865</name>
</gene>
<organism evidence="1 2">
    <name type="scientific">Pendulispora brunnea</name>
    <dbReference type="NCBI Taxonomy" id="2905690"/>
    <lineage>
        <taxon>Bacteria</taxon>
        <taxon>Pseudomonadati</taxon>
        <taxon>Myxococcota</taxon>
        <taxon>Myxococcia</taxon>
        <taxon>Myxococcales</taxon>
        <taxon>Sorangiineae</taxon>
        <taxon>Pendulisporaceae</taxon>
        <taxon>Pendulispora</taxon>
    </lineage>
</organism>
<proteinExistence type="predicted"/>
<protein>
    <submittedName>
        <fullName evidence="1">Uncharacterized protein</fullName>
    </submittedName>
</protein>